<evidence type="ECO:0000313" key="2">
    <source>
        <dbReference type="EMBL" id="KAF9486551.1"/>
    </source>
</evidence>
<gene>
    <name evidence="2" type="ORF">BDN70DRAFT_20651</name>
</gene>
<keyword evidence="1" id="KW-0812">Transmembrane</keyword>
<organism evidence="2 3">
    <name type="scientific">Pholiota conissans</name>
    <dbReference type="NCBI Taxonomy" id="109636"/>
    <lineage>
        <taxon>Eukaryota</taxon>
        <taxon>Fungi</taxon>
        <taxon>Dikarya</taxon>
        <taxon>Basidiomycota</taxon>
        <taxon>Agaricomycotina</taxon>
        <taxon>Agaricomycetes</taxon>
        <taxon>Agaricomycetidae</taxon>
        <taxon>Agaricales</taxon>
        <taxon>Agaricineae</taxon>
        <taxon>Strophariaceae</taxon>
        <taxon>Pholiota</taxon>
    </lineage>
</organism>
<protein>
    <submittedName>
        <fullName evidence="2">Uncharacterized protein</fullName>
    </submittedName>
</protein>
<sequence>MDQQSPKNRTYLQSWLAIPARTRLVISLGVCVVAATGIMVSDFLEQSVVAAQKEQATPHNDTTTSELS</sequence>
<evidence type="ECO:0000256" key="1">
    <source>
        <dbReference type="SAM" id="Phobius"/>
    </source>
</evidence>
<dbReference type="Proteomes" id="UP000807469">
    <property type="component" value="Unassembled WGS sequence"/>
</dbReference>
<keyword evidence="1" id="KW-1133">Transmembrane helix</keyword>
<name>A0A9P5ZFL4_9AGAR</name>
<keyword evidence="1" id="KW-0472">Membrane</keyword>
<comment type="caution">
    <text evidence="2">The sequence shown here is derived from an EMBL/GenBank/DDBJ whole genome shotgun (WGS) entry which is preliminary data.</text>
</comment>
<feature type="transmembrane region" description="Helical" evidence="1">
    <location>
        <begin position="24"/>
        <end position="44"/>
    </location>
</feature>
<proteinExistence type="predicted"/>
<reference evidence="2" key="1">
    <citation type="submission" date="2020-11" db="EMBL/GenBank/DDBJ databases">
        <authorList>
            <consortium name="DOE Joint Genome Institute"/>
            <person name="Ahrendt S."/>
            <person name="Riley R."/>
            <person name="Andreopoulos W."/>
            <person name="Labutti K."/>
            <person name="Pangilinan J."/>
            <person name="Ruiz-Duenas F.J."/>
            <person name="Barrasa J.M."/>
            <person name="Sanchez-Garcia M."/>
            <person name="Camarero S."/>
            <person name="Miyauchi S."/>
            <person name="Serrano A."/>
            <person name="Linde D."/>
            <person name="Babiker R."/>
            <person name="Drula E."/>
            <person name="Ayuso-Fernandez I."/>
            <person name="Pacheco R."/>
            <person name="Padilla G."/>
            <person name="Ferreira P."/>
            <person name="Barriuso J."/>
            <person name="Kellner H."/>
            <person name="Castanera R."/>
            <person name="Alfaro M."/>
            <person name="Ramirez L."/>
            <person name="Pisabarro A.G."/>
            <person name="Kuo A."/>
            <person name="Tritt A."/>
            <person name="Lipzen A."/>
            <person name="He G."/>
            <person name="Yan M."/>
            <person name="Ng V."/>
            <person name="Cullen D."/>
            <person name="Martin F."/>
            <person name="Rosso M.-N."/>
            <person name="Henrissat B."/>
            <person name="Hibbett D."/>
            <person name="Martinez A.T."/>
            <person name="Grigoriev I.V."/>
        </authorList>
    </citation>
    <scope>NUCLEOTIDE SEQUENCE</scope>
    <source>
        <strain evidence="2">CIRM-BRFM 674</strain>
    </source>
</reference>
<accession>A0A9P5ZFL4</accession>
<dbReference type="OrthoDB" id="2555959at2759"/>
<dbReference type="EMBL" id="MU155130">
    <property type="protein sequence ID" value="KAF9486551.1"/>
    <property type="molecule type" value="Genomic_DNA"/>
</dbReference>
<keyword evidence="3" id="KW-1185">Reference proteome</keyword>
<evidence type="ECO:0000313" key="3">
    <source>
        <dbReference type="Proteomes" id="UP000807469"/>
    </source>
</evidence>
<dbReference type="AlphaFoldDB" id="A0A9P5ZFL4"/>